<proteinExistence type="inferred from homology"/>
<keyword evidence="1" id="KW-0479">Metal-binding</keyword>
<dbReference type="SUPFAM" id="SSF53218">
    <property type="entry name" value="Molybdenum cofactor biosynthesis proteins"/>
    <property type="match status" value="1"/>
</dbReference>
<keyword evidence="4" id="KW-1185">Reference proteome</keyword>
<dbReference type="Pfam" id="PF00994">
    <property type="entry name" value="MoCF_biosynth"/>
    <property type="match status" value="1"/>
</dbReference>
<dbReference type="PANTHER" id="PTHR10192">
    <property type="entry name" value="MOLYBDOPTERIN BIOSYNTHESIS PROTEIN"/>
    <property type="match status" value="1"/>
</dbReference>
<comment type="caution">
    <text evidence="3">The sequence shown here is derived from an EMBL/GenBank/DDBJ whole genome shotgun (WGS) entry which is preliminary data.</text>
</comment>
<dbReference type="GO" id="GO:0061599">
    <property type="term" value="F:molybdopterin molybdotransferase activity"/>
    <property type="evidence" value="ECO:0007669"/>
    <property type="project" value="UniProtKB-UniRule"/>
</dbReference>
<organism evidence="3 4">
    <name type="scientific">Oceanirhabdus seepicola</name>
    <dbReference type="NCBI Taxonomy" id="2828781"/>
    <lineage>
        <taxon>Bacteria</taxon>
        <taxon>Bacillati</taxon>
        <taxon>Bacillota</taxon>
        <taxon>Clostridia</taxon>
        <taxon>Eubacteriales</taxon>
        <taxon>Clostridiaceae</taxon>
        <taxon>Oceanirhabdus</taxon>
    </lineage>
</organism>
<evidence type="ECO:0000256" key="1">
    <source>
        <dbReference type="RuleBase" id="RU365090"/>
    </source>
</evidence>
<dbReference type="EMBL" id="JAGSOJ010000005">
    <property type="protein sequence ID" value="MCM1992118.1"/>
    <property type="molecule type" value="Genomic_DNA"/>
</dbReference>
<comment type="function">
    <text evidence="1">Catalyzes the insertion of molybdate into adenylated molybdopterin with the concomitant release of AMP.</text>
</comment>
<reference evidence="3" key="2">
    <citation type="submission" date="2021-04" db="EMBL/GenBank/DDBJ databases">
        <authorList>
            <person name="Dong X."/>
        </authorList>
    </citation>
    <scope>NUCLEOTIDE SEQUENCE</scope>
    <source>
        <strain evidence="3">ZWT</strain>
    </source>
</reference>
<comment type="catalytic activity">
    <reaction evidence="1">
        <text>adenylyl-molybdopterin + molybdate = Mo-molybdopterin + AMP + H(+)</text>
        <dbReference type="Rhea" id="RHEA:35047"/>
        <dbReference type="ChEBI" id="CHEBI:15378"/>
        <dbReference type="ChEBI" id="CHEBI:36264"/>
        <dbReference type="ChEBI" id="CHEBI:62727"/>
        <dbReference type="ChEBI" id="CHEBI:71302"/>
        <dbReference type="ChEBI" id="CHEBI:456215"/>
    </reaction>
</comment>
<sequence>MERKPVREAVGMILCHDVTQIIPGEVKGRAFKKGHTITQEDIPVLLSLGKDNIYVWENDETMTHENDAAEVLREIAAGEGLEFTEVREGKINFIASEDGLLKINKEMLFKLNCYDDIVLTTFHNNAPVKKGDIVAGTRIVPLVIKTEKLDEVRKNINDKIVSIKPFNKMKVAVVTTGSEVFHGRIKDAFGPVIREKFQEYGSEVINQVKVPDDEEKIVQAVNDGLKSEADIVVCTGGMSVDPDDLTPSAIRECASEVIKYGAPVLPGSMLLVAYSGKKVILGLPGCVMYFKRSVFDLVLPRILAREKIEKMDIIKLAHGGLCMRCDVCVYPKCSFGKGE</sequence>
<accession>A0A9J6P7Z5</accession>
<evidence type="ECO:0000259" key="2">
    <source>
        <dbReference type="SMART" id="SM00852"/>
    </source>
</evidence>
<dbReference type="CDD" id="cd03522">
    <property type="entry name" value="MoeA_like"/>
    <property type="match status" value="1"/>
</dbReference>
<dbReference type="InterPro" id="IPR036425">
    <property type="entry name" value="MoaB/Mog-like_dom_sf"/>
</dbReference>
<comment type="cofactor">
    <cofactor evidence="1">
        <name>Mg(2+)</name>
        <dbReference type="ChEBI" id="CHEBI:18420"/>
    </cofactor>
</comment>
<keyword evidence="1" id="KW-0501">Molybdenum cofactor biosynthesis</keyword>
<dbReference type="InterPro" id="IPR001453">
    <property type="entry name" value="MoaB/Mog_dom"/>
</dbReference>
<name>A0A9J6P7Z5_9CLOT</name>
<dbReference type="EC" id="2.10.1.1" evidence="1"/>
<dbReference type="InterPro" id="IPR038987">
    <property type="entry name" value="MoeA-like"/>
</dbReference>
<protein>
    <recommendedName>
        <fullName evidence="1">Molybdopterin molybdenumtransferase</fullName>
        <ecNumber evidence="1">2.10.1.1</ecNumber>
    </recommendedName>
</protein>
<keyword evidence="1" id="KW-0500">Molybdenum</keyword>
<evidence type="ECO:0000313" key="4">
    <source>
        <dbReference type="Proteomes" id="UP001056429"/>
    </source>
</evidence>
<reference evidence="3" key="1">
    <citation type="journal article" date="2021" name="mSystems">
        <title>Bacteria and Archaea Synergistically Convert Glycine Betaine to Biogenic Methane in the Formosa Cold Seep of the South China Sea.</title>
        <authorList>
            <person name="Li L."/>
            <person name="Zhang W."/>
            <person name="Zhang S."/>
            <person name="Song L."/>
            <person name="Sun Q."/>
            <person name="Zhang H."/>
            <person name="Xiang H."/>
            <person name="Dong X."/>
        </authorList>
    </citation>
    <scope>NUCLEOTIDE SEQUENCE</scope>
    <source>
        <strain evidence="3">ZWT</strain>
    </source>
</reference>
<evidence type="ECO:0000313" key="3">
    <source>
        <dbReference type="EMBL" id="MCM1992118.1"/>
    </source>
</evidence>
<dbReference type="PANTHER" id="PTHR10192:SF28">
    <property type="entry name" value="MOLYBDOPTERIN MOLYBDENUMTRANSFERASE"/>
    <property type="match status" value="1"/>
</dbReference>
<dbReference type="Proteomes" id="UP001056429">
    <property type="component" value="Unassembled WGS sequence"/>
</dbReference>
<dbReference type="GO" id="GO:0005829">
    <property type="term" value="C:cytosol"/>
    <property type="evidence" value="ECO:0007669"/>
    <property type="project" value="TreeGrafter"/>
</dbReference>
<dbReference type="AlphaFoldDB" id="A0A9J6P7Z5"/>
<comment type="similarity">
    <text evidence="1">Belongs to the MoeA family.</text>
</comment>
<keyword evidence="1" id="KW-0808">Transferase</keyword>
<dbReference type="GO" id="GO:0046872">
    <property type="term" value="F:metal ion binding"/>
    <property type="evidence" value="ECO:0007669"/>
    <property type="project" value="UniProtKB-UniRule"/>
</dbReference>
<dbReference type="RefSeq" id="WP_250861285.1">
    <property type="nucleotide sequence ID" value="NZ_JAGSOJ010000005.1"/>
</dbReference>
<dbReference type="Gene3D" id="3.40.980.10">
    <property type="entry name" value="MoaB/Mog-like domain"/>
    <property type="match status" value="1"/>
</dbReference>
<comment type="pathway">
    <text evidence="1">Cofactor biosynthesis; molybdopterin biosynthesis.</text>
</comment>
<keyword evidence="1" id="KW-0460">Magnesium</keyword>
<feature type="domain" description="MoaB/Mog" evidence="2">
    <location>
        <begin position="172"/>
        <end position="304"/>
    </location>
</feature>
<dbReference type="Gene3D" id="3.90.105.10">
    <property type="entry name" value="Molybdopterin biosynthesis moea protein, domain 2"/>
    <property type="match status" value="1"/>
</dbReference>
<dbReference type="GO" id="GO:0006777">
    <property type="term" value="P:Mo-molybdopterin cofactor biosynthetic process"/>
    <property type="evidence" value="ECO:0007669"/>
    <property type="project" value="UniProtKB-UniRule"/>
</dbReference>
<dbReference type="SMART" id="SM00852">
    <property type="entry name" value="MoCF_biosynth"/>
    <property type="match status" value="1"/>
</dbReference>
<gene>
    <name evidence="3" type="ORF">KDK92_20515</name>
</gene>